<keyword evidence="1" id="KW-0805">Transcription regulation</keyword>
<dbReference type="PANTHER" id="PTHR43280">
    <property type="entry name" value="ARAC-FAMILY TRANSCRIPTIONAL REGULATOR"/>
    <property type="match status" value="1"/>
</dbReference>
<feature type="domain" description="HTH araC/xylS-type" evidence="4">
    <location>
        <begin position="156"/>
        <end position="254"/>
    </location>
</feature>
<dbReference type="InterPro" id="IPR003313">
    <property type="entry name" value="AraC-bd"/>
</dbReference>
<dbReference type="PROSITE" id="PS01124">
    <property type="entry name" value="HTH_ARAC_FAMILY_2"/>
    <property type="match status" value="1"/>
</dbReference>
<sequence length="258" mass="29655">MKVEHVFFDNAGSLNWKVPLSVTQRHILLLVVKGKVHYQINETIVSLGKGEGLFIPEGSWRSAETDPDEPQQMYSSHFRNLPSDYLTHFINEPYKVIKPQGFDYLKQRFSALNQVWIGKMPCYEMISEGILLEILGIVQSELVSGGIPSSKRNLASRVQQYIVQNYRSPLRLKELSEYVDRSPNYISNVFKEVTGRTPVEYMHEIRINTARELLMTTPMTIGEIAESLGYCDQTYFNYMYKKIVGQPPSHLLKGQKTV</sequence>
<dbReference type="PROSITE" id="PS00041">
    <property type="entry name" value="HTH_ARAC_FAMILY_1"/>
    <property type="match status" value="1"/>
</dbReference>
<keyword evidence="3" id="KW-0804">Transcription</keyword>
<evidence type="ECO:0000259" key="4">
    <source>
        <dbReference type="PROSITE" id="PS01124"/>
    </source>
</evidence>
<dbReference type="InterPro" id="IPR018060">
    <property type="entry name" value="HTH_AraC"/>
</dbReference>
<evidence type="ECO:0000313" key="5">
    <source>
        <dbReference type="EMBL" id="TBL76651.1"/>
    </source>
</evidence>
<evidence type="ECO:0000256" key="2">
    <source>
        <dbReference type="ARBA" id="ARBA00023125"/>
    </source>
</evidence>
<dbReference type="InterPro" id="IPR037923">
    <property type="entry name" value="HTH-like"/>
</dbReference>
<dbReference type="SMART" id="SM00342">
    <property type="entry name" value="HTH_ARAC"/>
    <property type="match status" value="1"/>
</dbReference>
<dbReference type="GO" id="GO:0003700">
    <property type="term" value="F:DNA-binding transcription factor activity"/>
    <property type="evidence" value="ECO:0007669"/>
    <property type="project" value="InterPro"/>
</dbReference>
<keyword evidence="6" id="KW-1185">Reference proteome</keyword>
<dbReference type="OrthoDB" id="9807321at2"/>
<dbReference type="Gene3D" id="1.10.10.60">
    <property type="entry name" value="Homeodomain-like"/>
    <property type="match status" value="2"/>
</dbReference>
<dbReference type="SUPFAM" id="SSF51215">
    <property type="entry name" value="Regulatory protein AraC"/>
    <property type="match status" value="1"/>
</dbReference>
<name>A0A4Q9DR61_9BACL</name>
<dbReference type="SUPFAM" id="SSF46689">
    <property type="entry name" value="Homeodomain-like"/>
    <property type="match status" value="2"/>
</dbReference>
<dbReference type="InterPro" id="IPR009057">
    <property type="entry name" value="Homeodomain-like_sf"/>
</dbReference>
<evidence type="ECO:0000313" key="6">
    <source>
        <dbReference type="Proteomes" id="UP000293142"/>
    </source>
</evidence>
<dbReference type="CDD" id="cd02208">
    <property type="entry name" value="cupin_RmlC-like"/>
    <property type="match status" value="1"/>
</dbReference>
<dbReference type="Pfam" id="PF12833">
    <property type="entry name" value="HTH_18"/>
    <property type="match status" value="1"/>
</dbReference>
<evidence type="ECO:0000256" key="1">
    <source>
        <dbReference type="ARBA" id="ARBA00023015"/>
    </source>
</evidence>
<dbReference type="GO" id="GO:0043565">
    <property type="term" value="F:sequence-specific DNA binding"/>
    <property type="evidence" value="ECO:0007669"/>
    <property type="project" value="InterPro"/>
</dbReference>
<dbReference type="EMBL" id="SIRE01000013">
    <property type="protein sequence ID" value="TBL76651.1"/>
    <property type="molecule type" value="Genomic_DNA"/>
</dbReference>
<dbReference type="InterPro" id="IPR018062">
    <property type="entry name" value="HTH_AraC-typ_CS"/>
</dbReference>
<accession>A0A4Q9DR61</accession>
<evidence type="ECO:0000256" key="3">
    <source>
        <dbReference type="ARBA" id="ARBA00023163"/>
    </source>
</evidence>
<protein>
    <submittedName>
        <fullName evidence="5">AraC family transcriptional regulator</fullName>
    </submittedName>
</protein>
<organism evidence="5 6">
    <name type="scientific">Paenibacillus thalictri</name>
    <dbReference type="NCBI Taxonomy" id="2527873"/>
    <lineage>
        <taxon>Bacteria</taxon>
        <taxon>Bacillati</taxon>
        <taxon>Bacillota</taxon>
        <taxon>Bacilli</taxon>
        <taxon>Bacillales</taxon>
        <taxon>Paenibacillaceae</taxon>
        <taxon>Paenibacillus</taxon>
    </lineage>
</organism>
<dbReference type="Proteomes" id="UP000293142">
    <property type="component" value="Unassembled WGS sequence"/>
</dbReference>
<dbReference type="AlphaFoldDB" id="A0A4Q9DR61"/>
<gene>
    <name evidence="5" type="ORF">EYB31_19700</name>
</gene>
<dbReference type="PANTHER" id="PTHR43280:SF2">
    <property type="entry name" value="HTH-TYPE TRANSCRIPTIONAL REGULATOR EXSA"/>
    <property type="match status" value="1"/>
</dbReference>
<dbReference type="RefSeq" id="WP_131015121.1">
    <property type="nucleotide sequence ID" value="NZ_SIRE01000013.1"/>
</dbReference>
<keyword evidence="2" id="KW-0238">DNA-binding</keyword>
<dbReference type="Pfam" id="PF02311">
    <property type="entry name" value="AraC_binding"/>
    <property type="match status" value="1"/>
</dbReference>
<reference evidence="5 6" key="1">
    <citation type="submission" date="2019-02" db="EMBL/GenBank/DDBJ databases">
        <title>Paenibacillus sp. nov., isolated from surface-sterilized tissue of Thalictrum simplex L.</title>
        <authorList>
            <person name="Tuo L."/>
        </authorList>
    </citation>
    <scope>NUCLEOTIDE SEQUENCE [LARGE SCALE GENOMIC DNA]</scope>
    <source>
        <strain evidence="5 6">N2SHLJ1</strain>
    </source>
</reference>
<proteinExistence type="predicted"/>
<comment type="caution">
    <text evidence="5">The sequence shown here is derived from an EMBL/GenBank/DDBJ whole genome shotgun (WGS) entry which is preliminary data.</text>
</comment>